<name>A5D218_PELTS</name>
<organism evidence="1 2">
    <name type="scientific">Pelotomaculum thermopropionicum (strain DSM 13744 / JCM 10971 / SI)</name>
    <dbReference type="NCBI Taxonomy" id="370438"/>
    <lineage>
        <taxon>Bacteria</taxon>
        <taxon>Bacillati</taxon>
        <taxon>Bacillota</taxon>
        <taxon>Clostridia</taxon>
        <taxon>Eubacteriales</taxon>
        <taxon>Desulfotomaculaceae</taxon>
        <taxon>Pelotomaculum</taxon>
    </lineage>
</organism>
<dbReference type="KEGG" id="pth:PTH_1534"/>
<dbReference type="STRING" id="370438.PTH_1534"/>
<dbReference type="EMBL" id="AP009389">
    <property type="protein sequence ID" value="BAF59715.1"/>
    <property type="molecule type" value="Genomic_DNA"/>
</dbReference>
<dbReference type="eggNOG" id="COG3608">
    <property type="taxonomic scope" value="Bacteria"/>
</dbReference>
<keyword evidence="2" id="KW-1185">Reference proteome</keyword>
<evidence type="ECO:0000313" key="1">
    <source>
        <dbReference type="EMBL" id="BAF59715.1"/>
    </source>
</evidence>
<sequence>MAQCRPIAVIKGAGDLATGVAYRLFKCGLDVIMTEISRPLAVRRKVAFSEAVYDGEATVEGVKACLAGTVDQVFKLLEDRSIPVLVDPEAAIIKMICPDVVVDARMAKRNLGTAKDEAPLVIGLGPGFTAGVDVHAVVETCRGHSLGRVIYSGSAIPDTGRPGNVGGYTVERLLRAPAEGIIRTVKSIGDIVEKGETVAFVNDAPVVAAIPGVLRGLIRDGIEVKKGMKIGDIDPRKDSKCDAISDKALAIGGGVLEAVFGYFCADGKKWRLQCRQQGK</sequence>
<accession>A5D218</accession>
<dbReference type="HOGENOM" id="CLU_082089_1_0_9"/>
<evidence type="ECO:0008006" key="3">
    <source>
        <dbReference type="Google" id="ProtNLM"/>
    </source>
</evidence>
<proteinExistence type="predicted"/>
<dbReference type="InterPro" id="IPR017695">
    <property type="entry name" value="Se-dep_Mo_hydrolase_YqeB"/>
</dbReference>
<dbReference type="AlphaFoldDB" id="A5D218"/>
<reference evidence="2" key="1">
    <citation type="journal article" date="2008" name="Genome Res.">
        <title>The genome of Pelotomaculum thermopropionicum reveals niche-associated evolution in anaerobic microbiota.</title>
        <authorList>
            <person name="Kosaka T."/>
            <person name="Kato S."/>
            <person name="Shimoyama T."/>
            <person name="Ishii S."/>
            <person name="Abe T."/>
            <person name="Watanabe K."/>
        </authorList>
    </citation>
    <scope>NUCLEOTIDE SEQUENCE [LARGE SCALE GENOMIC DNA]</scope>
    <source>
        <strain evidence="2">DSM 13744 / JCM 10971 / SI</strain>
    </source>
</reference>
<evidence type="ECO:0000313" key="2">
    <source>
        <dbReference type="Proteomes" id="UP000006556"/>
    </source>
</evidence>
<dbReference type="Proteomes" id="UP000006556">
    <property type="component" value="Chromosome"/>
</dbReference>
<gene>
    <name evidence="1" type="ordered locus">PTH_1534</name>
</gene>
<dbReference type="NCBIfam" id="TIGR03309">
    <property type="entry name" value="matur_yqeB"/>
    <property type="match status" value="1"/>
</dbReference>
<protein>
    <recommendedName>
        <fullName evidence="3">Xanthine and CO dehydrogenases maturation factor</fullName>
    </recommendedName>
</protein>